<dbReference type="Proteomes" id="UP001598448">
    <property type="component" value="Unassembled WGS sequence"/>
</dbReference>
<evidence type="ECO:0000313" key="2">
    <source>
        <dbReference type="Proteomes" id="UP001598448"/>
    </source>
</evidence>
<proteinExistence type="predicted"/>
<dbReference type="GO" id="GO:0008168">
    <property type="term" value="F:methyltransferase activity"/>
    <property type="evidence" value="ECO:0007669"/>
    <property type="project" value="UniProtKB-KW"/>
</dbReference>
<dbReference type="EMBL" id="JBHXIJ010000401">
    <property type="protein sequence ID" value="MFD5103473.1"/>
    <property type="molecule type" value="Genomic_DNA"/>
</dbReference>
<gene>
    <name evidence="1" type="ORF">ACFWJN_31575</name>
</gene>
<dbReference type="Gene3D" id="3.40.50.150">
    <property type="entry name" value="Vaccinia Virus protein VP39"/>
    <property type="match status" value="1"/>
</dbReference>
<reference evidence="1 2" key="1">
    <citation type="submission" date="2024-09" db="EMBL/GenBank/DDBJ databases">
        <title>The Natural Products Discovery Center: Release of the First 8490 Sequenced Strains for Exploring Actinobacteria Biosynthetic Diversity.</title>
        <authorList>
            <person name="Kalkreuter E."/>
            <person name="Kautsar S.A."/>
            <person name="Yang D."/>
            <person name="Bader C.D."/>
            <person name="Teijaro C.N."/>
            <person name="Fluegel L."/>
            <person name="Davis C.M."/>
            <person name="Simpson J.R."/>
            <person name="Lauterbach L."/>
            <person name="Steele A.D."/>
            <person name="Gui C."/>
            <person name="Meng S."/>
            <person name="Li G."/>
            <person name="Viehrig K."/>
            <person name="Ye F."/>
            <person name="Su P."/>
            <person name="Kiefer A.F."/>
            <person name="Nichols A."/>
            <person name="Cepeda A.J."/>
            <person name="Yan W."/>
            <person name="Fan B."/>
            <person name="Jiang Y."/>
            <person name="Adhikari A."/>
            <person name="Zheng C.-J."/>
            <person name="Schuster L."/>
            <person name="Cowan T.M."/>
            <person name="Smanski M.J."/>
            <person name="Chevrette M.G."/>
            <person name="De Carvalho L.P.S."/>
            <person name="Shen B."/>
        </authorList>
    </citation>
    <scope>NUCLEOTIDE SEQUENCE [LARGE SCALE GENOMIC DNA]</scope>
    <source>
        <strain evidence="1 2">NPDC058348</strain>
    </source>
</reference>
<keyword evidence="2" id="KW-1185">Reference proteome</keyword>
<comment type="caution">
    <text evidence="1">The sequence shown here is derived from an EMBL/GenBank/DDBJ whole genome shotgun (WGS) entry which is preliminary data.</text>
</comment>
<protein>
    <submittedName>
        <fullName evidence="1">Class I SAM-dependent methyltransferase</fullName>
        <ecNumber evidence="1">2.1.-.-</ecNumber>
    </submittedName>
</protein>
<dbReference type="RefSeq" id="WP_386721749.1">
    <property type="nucleotide sequence ID" value="NZ_JBHXIJ010000401.1"/>
</dbReference>
<name>A0ABW6FZP4_9ACTN</name>
<sequence length="287" mass="32110">MRFDATGKVTLDHIYTQPDPRPYFRMLRPLGYQVPQLAKPYFAKLIEEYAQTRRVAVPKVLDIGCSYGINAALLKYDATMDELYARYGGEQSGQPERGTTRQALLARDRELSLSRRPARGIRFTGLDTSASALAYALEAGFLDDAVNADLERNEPTPHQRAQFAGTDLVISTGCLGYVTERTLTRVVRAQGGHLPWMAHFVLRMFPFDPVEHALAGLGYTTVRVEGVFKQRRFASPEEQSLVLEKMSAVGVDPQGLETDGWMYAQLHLSRPADEQAPGPHEPNREQL</sequence>
<keyword evidence="1" id="KW-0489">Methyltransferase</keyword>
<accession>A0ABW6FZP4</accession>
<dbReference type="EC" id="2.1.-.-" evidence="1"/>
<dbReference type="InterPro" id="IPR029063">
    <property type="entry name" value="SAM-dependent_MTases_sf"/>
</dbReference>
<evidence type="ECO:0000313" key="1">
    <source>
        <dbReference type="EMBL" id="MFD5103473.1"/>
    </source>
</evidence>
<organism evidence="1 2">
    <name type="scientific">Streptomyces albidochromogenes</name>
    <dbReference type="NCBI Taxonomy" id="329524"/>
    <lineage>
        <taxon>Bacteria</taxon>
        <taxon>Bacillati</taxon>
        <taxon>Actinomycetota</taxon>
        <taxon>Actinomycetes</taxon>
        <taxon>Kitasatosporales</taxon>
        <taxon>Streptomycetaceae</taxon>
        <taxon>Streptomyces</taxon>
    </lineage>
</organism>
<dbReference type="GO" id="GO:0032259">
    <property type="term" value="P:methylation"/>
    <property type="evidence" value="ECO:0007669"/>
    <property type="project" value="UniProtKB-KW"/>
</dbReference>
<keyword evidence="1" id="KW-0808">Transferase</keyword>
<dbReference type="SUPFAM" id="SSF53335">
    <property type="entry name" value="S-adenosyl-L-methionine-dependent methyltransferases"/>
    <property type="match status" value="1"/>
</dbReference>